<dbReference type="OrthoDB" id="8962942at2759"/>
<name>A0A517LHH2_9PEZI</name>
<dbReference type="Proteomes" id="UP000316270">
    <property type="component" value="Chromosome 12"/>
</dbReference>
<proteinExistence type="predicted"/>
<gene>
    <name evidence="1" type="ORF">FKW77_007061</name>
</gene>
<dbReference type="Pfam" id="PF05536">
    <property type="entry name" value="Neurochondrin"/>
    <property type="match status" value="1"/>
</dbReference>
<protein>
    <recommendedName>
        <fullName evidence="3">DUF1941 family protein</fullName>
    </recommendedName>
</protein>
<accession>A0A517LHH2</accession>
<keyword evidence="2" id="KW-1185">Reference proteome</keyword>
<evidence type="ECO:0008006" key="3">
    <source>
        <dbReference type="Google" id="ProtNLM"/>
    </source>
</evidence>
<dbReference type="AlphaFoldDB" id="A0A517LHH2"/>
<sequence>MENTNGSGATASANPQAAIDQTLTLLQAKDDTSRFVGLSLLRALLDSNEQLRTDEKNLLKCWNAISNKFLIRLLRTQETKSKSKDEAQDMVGLAVAVVHIFANLLPSHEVAEKKMIEFCGPLLGTIPTLDLGPQKDAFQALQCIASTMSGAIVLAEFENWKAIIDGASSREDILVEVFRLYRAAANSGNLSLHQSGALASMVENALLGVKETGKLDSIKVLEALIELTSEASVSCRSSTSTSRSYPLTMAKYEQSPKWITYAMDLVRTTIKKQPTSRGRNACIRLVGNLIQGLPPSSRFSYELFKDSPSQKNDGAPFSYIFINLVSIEIRSTIPSLLESLASASYTSTALRLASCYDIMSAFIQYLLHYLDQNEAIMEGPLSSALSPEQFLRIRKDFAETLSMTLEFFRDRWDATVSGAGGLDPGARNDPSSPLALTWDNPSVSPAGDPIILAGLRTLSLWLKEDENAELGREAISLMDMYMALYSSSMAADARVDFRHPILTCLTGLVPGSDDAAQQFLDHKGWTLLQDDFLHNISLLDIGVSQNLAAHTQDIIRVLLLVVESETVPQTRLPWMTIVKKLAETRLPSLRDKEKLETLVGGWQLAVALVLKAPHNVKKSNAKNIESIKRKAEAISNELRGSSEVDLVDSLREVIEGLENVV</sequence>
<dbReference type="PANTHER" id="PTHR13109">
    <property type="entry name" value="NEUROCHONDRIN"/>
    <property type="match status" value="1"/>
</dbReference>
<dbReference type="InterPro" id="IPR016024">
    <property type="entry name" value="ARM-type_fold"/>
</dbReference>
<evidence type="ECO:0000313" key="2">
    <source>
        <dbReference type="Proteomes" id="UP000316270"/>
    </source>
</evidence>
<dbReference type="PANTHER" id="PTHR13109:SF7">
    <property type="entry name" value="NEUROCHONDRIN"/>
    <property type="match status" value="1"/>
</dbReference>
<dbReference type="EMBL" id="CP042196">
    <property type="protein sequence ID" value="QDS75095.1"/>
    <property type="molecule type" value="Genomic_DNA"/>
</dbReference>
<dbReference type="STRING" id="50376.A0A517LHH2"/>
<reference evidence="1 2" key="1">
    <citation type="submission" date="2019-07" db="EMBL/GenBank/DDBJ databases">
        <title>Finished genome of Venturia effusa.</title>
        <authorList>
            <person name="Young C.A."/>
            <person name="Cox M.P."/>
            <person name="Ganley A.R.D."/>
            <person name="David W.J."/>
        </authorList>
    </citation>
    <scope>NUCLEOTIDE SEQUENCE [LARGE SCALE GENOMIC DNA]</scope>
    <source>
        <strain evidence="2">albino</strain>
    </source>
</reference>
<dbReference type="InterPro" id="IPR008709">
    <property type="entry name" value="Neurochondrin"/>
</dbReference>
<dbReference type="SUPFAM" id="SSF48371">
    <property type="entry name" value="ARM repeat"/>
    <property type="match status" value="1"/>
</dbReference>
<evidence type="ECO:0000313" key="1">
    <source>
        <dbReference type="EMBL" id="QDS75095.1"/>
    </source>
</evidence>
<organism evidence="1 2">
    <name type="scientific">Venturia effusa</name>
    <dbReference type="NCBI Taxonomy" id="50376"/>
    <lineage>
        <taxon>Eukaryota</taxon>
        <taxon>Fungi</taxon>
        <taxon>Dikarya</taxon>
        <taxon>Ascomycota</taxon>
        <taxon>Pezizomycotina</taxon>
        <taxon>Dothideomycetes</taxon>
        <taxon>Pleosporomycetidae</taxon>
        <taxon>Venturiales</taxon>
        <taxon>Venturiaceae</taxon>
        <taxon>Venturia</taxon>
    </lineage>
</organism>